<gene>
    <name evidence="2" type="ORF">PPSIR1_16440</name>
</gene>
<evidence type="ECO:0000313" key="3">
    <source>
        <dbReference type="Proteomes" id="UP000005801"/>
    </source>
</evidence>
<keyword evidence="3" id="KW-1185">Reference proteome</keyword>
<sequence length="396" mass="42350">MSLGCTGSRAVQTGRATRGQADDYLRDAVRMSSEGVLLEPRGSGIGSIDRVRLGEIAQELRLPAAICFVERAIQTMQTGEVDGEAGWVEVPEGQIKIRTRIAIDGKVMSTEVLDSGFVDEHMEGCLREVLESQRFPESRDSFAYSIDVYYWVSLGVFSLANTEGFDERLRREQAEAARRAKPCLQGRLPAGEYRVSGVNLFDRDGDTIVNRVDPGQLAPDLSACVAQAFRGVRIYSEPEAFVRPAEIVVEFAVDDDGQVSGKDDRWLEIIELEELAERERRRAELAVEEDRLENAPDGSARGVAGSGTGSDAGDSDGEDVAIPRGGSPDGPMDLGPTQELSGPGEAGSIVDPDPVTPAPGKKSSPEDTGAGTATPEDPAAGSQGGIKIDLSPRRSG</sequence>
<dbReference type="STRING" id="391625.PPSIR1_16440"/>
<dbReference type="AlphaFoldDB" id="A6G343"/>
<name>A6G343_9BACT</name>
<evidence type="ECO:0000313" key="2">
    <source>
        <dbReference type="EMBL" id="EDM79668.1"/>
    </source>
</evidence>
<evidence type="ECO:0000256" key="1">
    <source>
        <dbReference type="SAM" id="MobiDB-lite"/>
    </source>
</evidence>
<dbReference type="Proteomes" id="UP000005801">
    <property type="component" value="Unassembled WGS sequence"/>
</dbReference>
<dbReference type="EMBL" id="ABCS01000017">
    <property type="protein sequence ID" value="EDM79668.1"/>
    <property type="molecule type" value="Genomic_DNA"/>
</dbReference>
<organism evidence="2 3">
    <name type="scientific">Plesiocystis pacifica SIR-1</name>
    <dbReference type="NCBI Taxonomy" id="391625"/>
    <lineage>
        <taxon>Bacteria</taxon>
        <taxon>Pseudomonadati</taxon>
        <taxon>Myxococcota</taxon>
        <taxon>Polyangia</taxon>
        <taxon>Nannocystales</taxon>
        <taxon>Nannocystaceae</taxon>
        <taxon>Plesiocystis</taxon>
    </lineage>
</organism>
<accession>A6G343</accession>
<comment type="caution">
    <text evidence="2">The sequence shown here is derived from an EMBL/GenBank/DDBJ whole genome shotgun (WGS) entry which is preliminary data.</text>
</comment>
<protein>
    <submittedName>
        <fullName evidence="2">Uncharacterized protein</fullName>
    </submittedName>
</protein>
<feature type="region of interest" description="Disordered" evidence="1">
    <location>
        <begin position="286"/>
        <end position="396"/>
    </location>
</feature>
<reference evidence="2 3" key="1">
    <citation type="submission" date="2007-06" db="EMBL/GenBank/DDBJ databases">
        <authorList>
            <person name="Shimkets L."/>
            <person name="Ferriera S."/>
            <person name="Johnson J."/>
            <person name="Kravitz S."/>
            <person name="Beeson K."/>
            <person name="Sutton G."/>
            <person name="Rogers Y.-H."/>
            <person name="Friedman R."/>
            <person name="Frazier M."/>
            <person name="Venter J.C."/>
        </authorList>
    </citation>
    <scope>NUCLEOTIDE SEQUENCE [LARGE SCALE GENOMIC DNA]</scope>
    <source>
        <strain evidence="2 3">SIR-1</strain>
    </source>
</reference>
<proteinExistence type="predicted"/>